<evidence type="ECO:0000256" key="3">
    <source>
        <dbReference type="ARBA" id="ARBA00022448"/>
    </source>
</evidence>
<evidence type="ECO:0000256" key="2">
    <source>
        <dbReference type="ARBA" id="ARBA00006742"/>
    </source>
</evidence>
<evidence type="ECO:0000256" key="9">
    <source>
        <dbReference type="ARBA" id="ARBA00023136"/>
    </source>
</evidence>
<dbReference type="Proteomes" id="UP000198995">
    <property type="component" value="Unassembled WGS sequence"/>
</dbReference>
<protein>
    <submittedName>
        <fullName evidence="12">Protein translocase subunit yajC</fullName>
    </submittedName>
</protein>
<dbReference type="GO" id="GO:0005886">
    <property type="term" value="C:plasma membrane"/>
    <property type="evidence" value="ECO:0007669"/>
    <property type="project" value="UniProtKB-SubCell"/>
</dbReference>
<accession>A0A1G6S3L1</accession>
<proteinExistence type="inferred from homology"/>
<keyword evidence="5 11" id="KW-0812">Transmembrane</keyword>
<keyword evidence="3" id="KW-0813">Transport</keyword>
<evidence type="ECO:0000256" key="5">
    <source>
        <dbReference type="ARBA" id="ARBA00022692"/>
    </source>
</evidence>
<evidence type="ECO:0000313" key="13">
    <source>
        <dbReference type="Proteomes" id="UP000198995"/>
    </source>
</evidence>
<dbReference type="InterPro" id="IPR003849">
    <property type="entry name" value="Preprotein_translocase_YajC"/>
</dbReference>
<dbReference type="PANTHER" id="PTHR33909:SF1">
    <property type="entry name" value="SEC TRANSLOCON ACCESSORY COMPLEX SUBUNIT YAJC"/>
    <property type="match status" value="1"/>
</dbReference>
<sequence length="126" mass="13864">MDIFATNAAGGSITLIWLVAMFGLLYFFVMRPQKKQMKTRNEMLNNLSNGDHIVTVGGITGYIRALTEDYIYVEIAEGLTVEMTRQAVSAVLADDDAADDAELPEADLEEEAPEEDAVDTDQEKDA</sequence>
<feature type="compositionally biased region" description="Acidic residues" evidence="10">
    <location>
        <begin position="95"/>
        <end position="120"/>
    </location>
</feature>
<dbReference type="AlphaFoldDB" id="A0A1G6S3L1"/>
<name>A0A1G6S3L1_PEPNI</name>
<dbReference type="NCBIfam" id="TIGR00739">
    <property type="entry name" value="yajC"/>
    <property type="match status" value="1"/>
</dbReference>
<reference evidence="12 13" key="1">
    <citation type="submission" date="2016-10" db="EMBL/GenBank/DDBJ databases">
        <authorList>
            <person name="de Groot N.N."/>
        </authorList>
    </citation>
    <scope>NUCLEOTIDE SEQUENCE [LARGE SCALE GENOMIC DNA]</scope>
    <source>
        <strain evidence="12 13">DSM 20475</strain>
    </source>
</reference>
<keyword evidence="7 11" id="KW-1133">Transmembrane helix</keyword>
<comment type="subcellular location">
    <subcellularLocation>
        <location evidence="1">Cell membrane</location>
        <topology evidence="1">Single-pass membrane protein</topology>
    </subcellularLocation>
</comment>
<keyword evidence="13" id="KW-1185">Reference proteome</keyword>
<dbReference type="PRINTS" id="PR01853">
    <property type="entry name" value="YAJCTRNLCASE"/>
</dbReference>
<evidence type="ECO:0000256" key="4">
    <source>
        <dbReference type="ARBA" id="ARBA00022475"/>
    </source>
</evidence>
<keyword evidence="8" id="KW-0811">Translocation</keyword>
<comment type="similarity">
    <text evidence="2">Belongs to the YajC family.</text>
</comment>
<dbReference type="PANTHER" id="PTHR33909">
    <property type="entry name" value="SEC TRANSLOCON ACCESSORY COMPLEX SUBUNIT YAJC"/>
    <property type="match status" value="1"/>
</dbReference>
<dbReference type="SMART" id="SM01323">
    <property type="entry name" value="YajC"/>
    <property type="match status" value="1"/>
</dbReference>
<keyword evidence="4" id="KW-1003">Cell membrane</keyword>
<evidence type="ECO:0000256" key="1">
    <source>
        <dbReference type="ARBA" id="ARBA00004162"/>
    </source>
</evidence>
<dbReference type="Pfam" id="PF02699">
    <property type="entry name" value="YajC"/>
    <property type="match status" value="1"/>
</dbReference>
<feature type="transmembrane region" description="Helical" evidence="11">
    <location>
        <begin position="12"/>
        <end position="30"/>
    </location>
</feature>
<evidence type="ECO:0000256" key="11">
    <source>
        <dbReference type="SAM" id="Phobius"/>
    </source>
</evidence>
<gene>
    <name evidence="12" type="ORF">SAMN04489866_101195</name>
</gene>
<dbReference type="EMBL" id="FNAF01000001">
    <property type="protein sequence ID" value="SDD10737.1"/>
    <property type="molecule type" value="Genomic_DNA"/>
</dbReference>
<keyword evidence="6" id="KW-0653">Protein transport</keyword>
<keyword evidence="9 11" id="KW-0472">Membrane</keyword>
<evidence type="ECO:0000256" key="10">
    <source>
        <dbReference type="SAM" id="MobiDB-lite"/>
    </source>
</evidence>
<evidence type="ECO:0000256" key="7">
    <source>
        <dbReference type="ARBA" id="ARBA00022989"/>
    </source>
</evidence>
<dbReference type="RefSeq" id="WP_091790887.1">
    <property type="nucleotide sequence ID" value="NZ_FNAF01000001.1"/>
</dbReference>
<feature type="region of interest" description="Disordered" evidence="10">
    <location>
        <begin position="95"/>
        <end position="126"/>
    </location>
</feature>
<dbReference type="GO" id="GO:0015031">
    <property type="term" value="P:protein transport"/>
    <property type="evidence" value="ECO:0007669"/>
    <property type="project" value="UniProtKB-KW"/>
</dbReference>
<evidence type="ECO:0000313" key="12">
    <source>
        <dbReference type="EMBL" id="SDD10737.1"/>
    </source>
</evidence>
<evidence type="ECO:0000256" key="6">
    <source>
        <dbReference type="ARBA" id="ARBA00022927"/>
    </source>
</evidence>
<evidence type="ECO:0000256" key="8">
    <source>
        <dbReference type="ARBA" id="ARBA00023010"/>
    </source>
</evidence>
<dbReference type="STRING" id="2741.SAMN04489866_101195"/>
<organism evidence="12 13">
    <name type="scientific">Peptococcus niger</name>
    <dbReference type="NCBI Taxonomy" id="2741"/>
    <lineage>
        <taxon>Bacteria</taxon>
        <taxon>Bacillati</taxon>
        <taxon>Bacillota</taxon>
        <taxon>Clostridia</taxon>
        <taxon>Eubacteriales</taxon>
        <taxon>Peptococcaceae</taxon>
        <taxon>Peptococcus</taxon>
    </lineage>
</organism>
<dbReference type="OrthoDB" id="9800132at2"/>